<dbReference type="PRINTS" id="PR00368">
    <property type="entry name" value="FADPNR"/>
</dbReference>
<keyword evidence="3" id="KW-0285">Flavoprotein</keyword>
<dbReference type="AlphaFoldDB" id="A0A9Q2EP38"/>
<name>A0A9Q2EP38_9GAMM</name>
<keyword evidence="5" id="KW-0560">Oxidoreductase</keyword>
<accession>A0A9Q2EP38</accession>
<gene>
    <name evidence="6" type="ORF">IG609_012125</name>
</gene>
<reference evidence="6 7" key="1">
    <citation type="journal article" date="2021" name="Int. J. Syst. Evol. Microbiol.">
        <title>&lt;i&gt;Pectobacterium quasiaquaticum&lt;/i&gt; sp. nov., isolated from waterways.</title>
        <authorList>
            <person name="Ben Moussa H."/>
            <person name="Pedron J."/>
            <person name="Bertrand C."/>
            <person name="Hecquet A."/>
            <person name="Barny M.A."/>
        </authorList>
    </citation>
    <scope>NUCLEOTIDE SEQUENCE [LARGE SCALE GENOMIC DNA]</scope>
    <source>
        <strain evidence="6 7">A477-S1-J17</strain>
    </source>
</reference>
<evidence type="ECO:0000256" key="5">
    <source>
        <dbReference type="ARBA" id="ARBA00023002"/>
    </source>
</evidence>
<comment type="similarity">
    <text evidence="2">Belongs to the NADH dehydrogenase family.</text>
</comment>
<dbReference type="PRINTS" id="PR00411">
    <property type="entry name" value="PNDRDTASEI"/>
</dbReference>
<proteinExistence type="inferred from homology"/>
<organism evidence="6 7">
    <name type="scientific">Pectobacterium quasiaquaticum</name>
    <dbReference type="NCBI Taxonomy" id="2774015"/>
    <lineage>
        <taxon>Bacteria</taxon>
        <taxon>Pseudomonadati</taxon>
        <taxon>Pseudomonadota</taxon>
        <taxon>Gammaproteobacteria</taxon>
        <taxon>Enterobacterales</taxon>
        <taxon>Pectobacteriaceae</taxon>
        <taxon>Pectobacterium</taxon>
    </lineage>
</organism>
<dbReference type="GO" id="GO:0019646">
    <property type="term" value="P:aerobic electron transport chain"/>
    <property type="evidence" value="ECO:0007669"/>
    <property type="project" value="TreeGrafter"/>
</dbReference>
<dbReference type="Proteomes" id="UP000806577">
    <property type="component" value="Chromosome"/>
</dbReference>
<dbReference type="InterPro" id="IPR036188">
    <property type="entry name" value="FAD/NAD-bd_sf"/>
</dbReference>
<dbReference type="GO" id="GO:0003955">
    <property type="term" value="F:NAD(P)H dehydrogenase (quinone) activity"/>
    <property type="evidence" value="ECO:0007669"/>
    <property type="project" value="TreeGrafter"/>
</dbReference>
<dbReference type="PANTHER" id="PTHR42913">
    <property type="entry name" value="APOPTOSIS-INDUCING FACTOR 1"/>
    <property type="match status" value="1"/>
</dbReference>
<evidence type="ECO:0000313" key="6">
    <source>
        <dbReference type="EMBL" id="URG47577.1"/>
    </source>
</evidence>
<dbReference type="RefSeq" id="WP_040031690.1">
    <property type="nucleotide sequence ID" value="NZ_CP065177.1"/>
</dbReference>
<evidence type="ECO:0000256" key="4">
    <source>
        <dbReference type="ARBA" id="ARBA00022827"/>
    </source>
</evidence>
<dbReference type="Pfam" id="PF07992">
    <property type="entry name" value="Pyr_redox_2"/>
    <property type="match status" value="1"/>
</dbReference>
<keyword evidence="7" id="KW-1185">Reference proteome</keyword>
<dbReference type="PANTHER" id="PTHR42913:SF3">
    <property type="entry name" value="64 KDA MITOCHONDRIAL NADH DEHYDROGENASE (EUROFUNG)"/>
    <property type="match status" value="1"/>
</dbReference>
<dbReference type="KEGG" id="pqu:IG609_012125"/>
<evidence type="ECO:0000313" key="7">
    <source>
        <dbReference type="Proteomes" id="UP000806577"/>
    </source>
</evidence>
<dbReference type="InterPro" id="IPR051169">
    <property type="entry name" value="NADH-Q_oxidoreductase"/>
</dbReference>
<dbReference type="InterPro" id="IPR023753">
    <property type="entry name" value="FAD/NAD-binding_dom"/>
</dbReference>
<evidence type="ECO:0000256" key="3">
    <source>
        <dbReference type="ARBA" id="ARBA00022630"/>
    </source>
</evidence>
<comment type="cofactor">
    <cofactor evidence="1">
        <name>FAD</name>
        <dbReference type="ChEBI" id="CHEBI:57692"/>
    </cofactor>
</comment>
<keyword evidence="4" id="KW-0274">FAD</keyword>
<dbReference type="EMBL" id="CP065177">
    <property type="protein sequence ID" value="URG47577.1"/>
    <property type="molecule type" value="Genomic_DNA"/>
</dbReference>
<dbReference type="FunFam" id="3.50.50.100:FF:000001">
    <property type="entry name" value="NADH dehydrogenase"/>
    <property type="match status" value="1"/>
</dbReference>
<evidence type="ECO:0000256" key="2">
    <source>
        <dbReference type="ARBA" id="ARBA00005272"/>
    </source>
</evidence>
<dbReference type="Gene3D" id="3.50.50.100">
    <property type="match status" value="1"/>
</dbReference>
<dbReference type="SUPFAM" id="SSF51905">
    <property type="entry name" value="FAD/NAD(P)-binding domain"/>
    <property type="match status" value="1"/>
</dbReference>
<evidence type="ECO:0000256" key="1">
    <source>
        <dbReference type="ARBA" id="ARBA00001974"/>
    </source>
</evidence>
<protein>
    <submittedName>
        <fullName evidence="6">NAD(P)/FAD-dependent oxidoreductase</fullName>
    </submittedName>
</protein>
<sequence length="434" mass="47350">MTSPTKKIVIVGGGAGGLELATSLGHKLGRKKKAEITLVDRNHSHLWKPLLHEVATGSLDDDMDALSYLAHARNHYFQFQLGMLTDIDREQQQIQLAEVCDEQGDVLVAARRIPYDILVVALGSASNDFGTPGVKDHCIFLDNPKQARRFHNEMLNLFLKFTANQEEKERVNIAIVGGGATGVELSAELHNAVKQLHSYGFDGLDNQTLNVTLVEAGERILPALPPRISAAAHQELNNIGVRVLTKTMVTSAESGGLNTKDGEFIEADLMVWAAGIKAPDAMKEIAGLETNRINQLVVEPTLQTTRDPNIFAIGDCASCPQEGGGFVPPRAQAAHQMASRCHSNIIALLNGQTLKPYVYKDHGSLVSLSKFSTVGSLMGNLMRGSVMVEGRIARFVYISLYRMHQVALHGYVKTGLMMLVGGINRVIRPRLKLH</sequence>